<dbReference type="InterPro" id="IPR004648">
    <property type="entry name" value="Oligpept_transpt"/>
</dbReference>
<evidence type="ECO:0000256" key="5">
    <source>
        <dbReference type="ARBA" id="ARBA00022856"/>
    </source>
</evidence>
<proteinExistence type="inferred from homology"/>
<evidence type="ECO:0000256" key="7">
    <source>
        <dbReference type="ARBA" id="ARBA00022989"/>
    </source>
</evidence>
<dbReference type="AlphaFoldDB" id="A0A2P2PIA5"/>
<keyword evidence="3" id="KW-0813">Transport</keyword>
<protein>
    <submittedName>
        <fullName evidence="10">Uncharacterized protein</fullName>
    </submittedName>
</protein>
<organism evidence="10">
    <name type="scientific">Rhizophora mucronata</name>
    <name type="common">Asiatic mangrove</name>
    <dbReference type="NCBI Taxonomy" id="61149"/>
    <lineage>
        <taxon>Eukaryota</taxon>
        <taxon>Viridiplantae</taxon>
        <taxon>Streptophyta</taxon>
        <taxon>Embryophyta</taxon>
        <taxon>Tracheophyta</taxon>
        <taxon>Spermatophyta</taxon>
        <taxon>Magnoliopsida</taxon>
        <taxon>eudicotyledons</taxon>
        <taxon>Gunneridae</taxon>
        <taxon>Pentapetalae</taxon>
        <taxon>rosids</taxon>
        <taxon>fabids</taxon>
        <taxon>Malpighiales</taxon>
        <taxon>Rhizophoraceae</taxon>
        <taxon>Rhizophora</taxon>
    </lineage>
</organism>
<evidence type="ECO:0000256" key="4">
    <source>
        <dbReference type="ARBA" id="ARBA00022692"/>
    </source>
</evidence>
<name>A0A2P2PIA5_RHIMU</name>
<evidence type="ECO:0000256" key="8">
    <source>
        <dbReference type="ARBA" id="ARBA00023136"/>
    </source>
</evidence>
<evidence type="ECO:0000313" key="10">
    <source>
        <dbReference type="EMBL" id="MBX54508.1"/>
    </source>
</evidence>
<accession>A0A2P2PIA5</accession>
<sequence>MPILLSATSNMPPAKPIHYLSWGAVGILFNYYIYRRYRGWWARHNYILSAGLDAGLAFMGVLIYFTLQSNDLYGPSWWGLDDDDHCPLAHCPTAPGVSVTECPQL</sequence>
<dbReference type="GO" id="GO:0016020">
    <property type="term" value="C:membrane"/>
    <property type="evidence" value="ECO:0007669"/>
    <property type="project" value="UniProtKB-SubCell"/>
</dbReference>
<feature type="transmembrane region" description="Helical" evidence="9">
    <location>
        <begin position="16"/>
        <end position="34"/>
    </location>
</feature>
<keyword evidence="6" id="KW-0653">Protein transport</keyword>
<keyword evidence="7 9" id="KW-1133">Transmembrane helix</keyword>
<keyword evidence="4 9" id="KW-0812">Transmembrane</keyword>
<dbReference type="GO" id="GO:0035673">
    <property type="term" value="F:oligopeptide transmembrane transporter activity"/>
    <property type="evidence" value="ECO:0007669"/>
    <property type="project" value="InterPro"/>
</dbReference>
<reference evidence="10" key="1">
    <citation type="submission" date="2018-02" db="EMBL/GenBank/DDBJ databases">
        <title>Rhizophora mucronata_Transcriptome.</title>
        <authorList>
            <person name="Meera S.P."/>
            <person name="Sreeshan A."/>
            <person name="Augustine A."/>
        </authorList>
    </citation>
    <scope>NUCLEOTIDE SEQUENCE</scope>
    <source>
        <tissue evidence="10">Leaf</tissue>
    </source>
</reference>
<keyword evidence="8 9" id="KW-0472">Membrane</keyword>
<keyword evidence="5" id="KW-0571">Peptide transport</keyword>
<dbReference type="Pfam" id="PF03169">
    <property type="entry name" value="OPT"/>
    <property type="match status" value="1"/>
</dbReference>
<evidence type="ECO:0000256" key="1">
    <source>
        <dbReference type="ARBA" id="ARBA00004141"/>
    </source>
</evidence>
<comment type="similarity">
    <text evidence="2">Belongs to the oligopeptide OPT transporter (TC 2.A.67.1) family.</text>
</comment>
<evidence type="ECO:0000256" key="3">
    <source>
        <dbReference type="ARBA" id="ARBA00022448"/>
    </source>
</evidence>
<dbReference type="PANTHER" id="PTHR22601">
    <property type="entry name" value="ISP4 LIKE PROTEIN"/>
    <property type="match status" value="1"/>
</dbReference>
<evidence type="ECO:0000256" key="2">
    <source>
        <dbReference type="ARBA" id="ARBA00005484"/>
    </source>
</evidence>
<evidence type="ECO:0000256" key="9">
    <source>
        <dbReference type="SAM" id="Phobius"/>
    </source>
</evidence>
<comment type="subcellular location">
    <subcellularLocation>
        <location evidence="1">Membrane</location>
        <topology evidence="1">Multi-pass membrane protein</topology>
    </subcellularLocation>
</comment>
<dbReference type="InterPro" id="IPR004813">
    <property type="entry name" value="OPT"/>
</dbReference>
<feature type="transmembrane region" description="Helical" evidence="9">
    <location>
        <begin position="46"/>
        <end position="67"/>
    </location>
</feature>
<dbReference type="GO" id="GO:0015031">
    <property type="term" value="P:protein transport"/>
    <property type="evidence" value="ECO:0007669"/>
    <property type="project" value="UniProtKB-KW"/>
</dbReference>
<dbReference type="EMBL" id="GGEC01074024">
    <property type="protein sequence ID" value="MBX54508.1"/>
    <property type="molecule type" value="Transcribed_RNA"/>
</dbReference>
<evidence type="ECO:0000256" key="6">
    <source>
        <dbReference type="ARBA" id="ARBA00022927"/>
    </source>
</evidence>